<dbReference type="EMBL" id="KL197711">
    <property type="protein sequence ID" value="KDQ62164.1"/>
    <property type="molecule type" value="Genomic_DNA"/>
</dbReference>
<dbReference type="Pfam" id="PF13639">
    <property type="entry name" value="zf-RING_2"/>
    <property type="match status" value="1"/>
</dbReference>
<keyword evidence="12" id="KW-1185">Reference proteome</keyword>
<feature type="compositionally biased region" description="Polar residues" evidence="9">
    <location>
        <begin position="673"/>
        <end position="686"/>
    </location>
</feature>
<dbReference type="GO" id="GO:0016020">
    <property type="term" value="C:membrane"/>
    <property type="evidence" value="ECO:0007669"/>
    <property type="project" value="UniProtKB-SubCell"/>
</dbReference>
<keyword evidence="2" id="KW-0812">Transmembrane</keyword>
<evidence type="ECO:0000256" key="7">
    <source>
        <dbReference type="ARBA" id="ARBA00023136"/>
    </source>
</evidence>
<feature type="compositionally biased region" description="Polar residues" evidence="9">
    <location>
        <begin position="455"/>
        <end position="465"/>
    </location>
</feature>
<evidence type="ECO:0000256" key="8">
    <source>
        <dbReference type="PROSITE-ProRule" id="PRU00175"/>
    </source>
</evidence>
<feature type="compositionally biased region" description="Polar residues" evidence="9">
    <location>
        <begin position="87"/>
        <end position="105"/>
    </location>
</feature>
<dbReference type="OrthoDB" id="8062037at2759"/>
<dbReference type="InterPro" id="IPR051653">
    <property type="entry name" value="E3_ligase_sorting_rcpt"/>
</dbReference>
<feature type="region of interest" description="Disordered" evidence="9">
    <location>
        <begin position="1"/>
        <end position="411"/>
    </location>
</feature>
<gene>
    <name evidence="11" type="ORF">JAAARDRAFT_450738</name>
</gene>
<dbReference type="STRING" id="933084.A0A067Q5A5"/>
<proteinExistence type="predicted"/>
<evidence type="ECO:0000313" key="12">
    <source>
        <dbReference type="Proteomes" id="UP000027265"/>
    </source>
</evidence>
<name>A0A067Q5A5_9AGAM</name>
<dbReference type="Gene3D" id="3.30.40.10">
    <property type="entry name" value="Zinc/RING finger domain, C3HC4 (zinc finger)"/>
    <property type="match status" value="1"/>
</dbReference>
<feature type="compositionally biased region" description="Basic and acidic residues" evidence="9">
    <location>
        <begin position="192"/>
        <end position="209"/>
    </location>
</feature>
<sequence length="1094" mass="115349">MGQSNSRNVPATPQESHRDGAASSPPVSPVADDRIALDHAERPTTDSTEPNPDNGITPAESSTTPKRTRSTKRRSLLNFVRPRTDSEASSFVSANSHGGSLASTLSKKRWKRRSRPADLVEDGEVRRDSAVEETESLRPPSMTRLASVKGKGKASEADSVLEEPSADADQVSATPAAQLPVASSSTSALDNSRLDRLSEESSQTNHDDSLIPESSSDPPPLSEPTEPTPPPLDLTPSLPDPPPTLPETPVTPTPQRHFPPAGTLVVVQGVVHTSEVPRPPPPSSTLAPPNTDASRGRLGTSPARPTRLSLDASSDRRSSSTPRSAATSRNRLSGLLRPPSMLSSSRRHSSEPNADSRGLAPAESSEESTATSTSTASTSSSLSEDHTATDTTPPSEGEPTTNGREVAVRHAPLSPGSIEVLGTLLSVAAAATAASLVTGSSEPLFNSGLALPTGATLSNNTQSPAPSDRPLSPTPTSGLGLGGGRNDRGHGMRSPWANLRERFGLNNPPNPRGGLLPGLGAGAPSNVPDDPSRPMDPRERMLRDMARALSMGLGLNGTRDGNNPTTNVADDGTGNEPSSRPSTDGRRGSADGGEESGNTSSEPQLPPEHSFERFLVDLQADLRIALSEEEEPRTAAEEDRQAPEPEVDEVPQASDDAGQTTEAAAPFVEATHTDASVATRTTSEVALQTDPMDEEDEDGDQPPALADLSDSEDEVEENDDDMHTAEEHPVPEVVIQTSSDDSLADPPTPVSPISPEPRRLPPNVDGHSARRPGGGINWWRLYRFPPMPAPHSPTTPTSTSSTPVGSPVTETSNSGLSPTEPGSPSESATPSETSSTPSSPTSPTDPNMNVIVPVIVVGLQSVNTDHGHDEQQHGHTDGPSPHDPASPTGDFGTTPSLDDMDGLQPPPYNNDTNGTPRGRTWQSRAVNALRGLRPGRRAASNGTLPTPGPGSRTFLIYVIGGYYPPNHHMVTGSDNLDSFEALLELAELLGQVKPPTVTKEEIEKSGLQIIKPSDLEQYEKDGRVASNCTDRCLICLDDYDHEDDLRLMSCKHAFHKTCVDKWLETGRNNCPACRSKGVPTDGDSPPPTPSPTAT</sequence>
<feature type="compositionally biased region" description="Polar residues" evidence="9">
    <location>
        <begin position="909"/>
        <end position="922"/>
    </location>
</feature>
<dbReference type="AlphaFoldDB" id="A0A067Q5A5"/>
<dbReference type="SMART" id="SM00184">
    <property type="entry name" value="RING"/>
    <property type="match status" value="1"/>
</dbReference>
<comment type="subcellular location">
    <subcellularLocation>
        <location evidence="1">Membrane</location>
        <topology evidence="1">Single-pass membrane protein</topology>
    </subcellularLocation>
</comment>
<feature type="compositionally biased region" description="Pro residues" evidence="9">
    <location>
        <begin position="746"/>
        <end position="755"/>
    </location>
</feature>
<feature type="compositionally biased region" description="Basic and acidic residues" evidence="9">
    <location>
        <begin position="530"/>
        <end position="546"/>
    </location>
</feature>
<feature type="compositionally biased region" description="Basic and acidic residues" evidence="9">
    <location>
        <begin position="115"/>
        <end position="130"/>
    </location>
</feature>
<evidence type="ECO:0000313" key="11">
    <source>
        <dbReference type="EMBL" id="KDQ62164.1"/>
    </source>
</evidence>
<evidence type="ECO:0000256" key="2">
    <source>
        <dbReference type="ARBA" id="ARBA00022692"/>
    </source>
</evidence>
<dbReference type="InterPro" id="IPR001841">
    <property type="entry name" value="Znf_RING"/>
</dbReference>
<dbReference type="PANTHER" id="PTHR47168:SF1">
    <property type="entry name" value="OS02G0798600 PROTEIN"/>
    <property type="match status" value="1"/>
</dbReference>
<feature type="compositionally biased region" description="Polar residues" evidence="9">
    <location>
        <begin position="1"/>
        <end position="14"/>
    </location>
</feature>
<keyword evidence="5" id="KW-0862">Zinc</keyword>
<feature type="region of interest" description="Disordered" evidence="9">
    <location>
        <begin position="864"/>
        <end position="922"/>
    </location>
</feature>
<keyword evidence="3" id="KW-0479">Metal-binding</keyword>
<feature type="compositionally biased region" description="Basic residues" evidence="9">
    <location>
        <begin position="66"/>
        <end position="75"/>
    </location>
</feature>
<evidence type="ECO:0000256" key="3">
    <source>
        <dbReference type="ARBA" id="ARBA00022723"/>
    </source>
</evidence>
<dbReference type="FunFam" id="3.30.40.10:FF:000728">
    <property type="entry name" value="Unplaced genomic scaffold supercont1.4, whole genome shotgun sequence"/>
    <property type="match status" value="1"/>
</dbReference>
<evidence type="ECO:0000259" key="10">
    <source>
        <dbReference type="PROSITE" id="PS50089"/>
    </source>
</evidence>
<feature type="compositionally biased region" description="Acidic residues" evidence="9">
    <location>
        <begin position="691"/>
        <end position="700"/>
    </location>
</feature>
<feature type="compositionally biased region" description="Basic and acidic residues" evidence="9">
    <location>
        <begin position="865"/>
        <end position="876"/>
    </location>
</feature>
<feature type="compositionally biased region" description="Polar residues" evidence="9">
    <location>
        <begin position="389"/>
        <end position="403"/>
    </location>
</feature>
<feature type="compositionally biased region" description="Basic and acidic residues" evidence="9">
    <location>
        <begin position="632"/>
        <end position="643"/>
    </location>
</feature>
<feature type="region of interest" description="Disordered" evidence="9">
    <location>
        <begin position="440"/>
        <end position="848"/>
    </location>
</feature>
<evidence type="ECO:0000256" key="4">
    <source>
        <dbReference type="ARBA" id="ARBA00022771"/>
    </source>
</evidence>
<evidence type="ECO:0000256" key="5">
    <source>
        <dbReference type="ARBA" id="ARBA00022833"/>
    </source>
</evidence>
<dbReference type="InParanoid" id="A0A067Q5A5"/>
<keyword evidence="4 8" id="KW-0863">Zinc-finger</keyword>
<feature type="domain" description="RING-type" evidence="10">
    <location>
        <begin position="1032"/>
        <end position="1074"/>
    </location>
</feature>
<feature type="compositionally biased region" description="Polar residues" evidence="9">
    <location>
        <begin position="559"/>
        <end position="568"/>
    </location>
</feature>
<dbReference type="SUPFAM" id="SSF57850">
    <property type="entry name" value="RING/U-box"/>
    <property type="match status" value="1"/>
</dbReference>
<dbReference type="CDD" id="cd16461">
    <property type="entry name" value="RING-H2_EL5-like"/>
    <property type="match status" value="1"/>
</dbReference>
<feature type="compositionally biased region" description="Low complexity" evidence="9">
    <location>
        <begin position="319"/>
        <end position="344"/>
    </location>
</feature>
<feature type="compositionally biased region" description="Pro residues" evidence="9">
    <location>
        <begin position="1084"/>
        <end position="1094"/>
    </location>
</feature>
<evidence type="ECO:0000256" key="9">
    <source>
        <dbReference type="SAM" id="MobiDB-lite"/>
    </source>
</evidence>
<feature type="compositionally biased region" description="Basic and acidic residues" evidence="9">
    <location>
        <begin position="721"/>
        <end position="730"/>
    </location>
</feature>
<dbReference type="Proteomes" id="UP000027265">
    <property type="component" value="Unassembled WGS sequence"/>
</dbReference>
<feature type="compositionally biased region" description="Polar residues" evidence="9">
    <location>
        <begin position="171"/>
        <end position="190"/>
    </location>
</feature>
<evidence type="ECO:0000256" key="1">
    <source>
        <dbReference type="ARBA" id="ARBA00004167"/>
    </source>
</evidence>
<feature type="compositionally biased region" description="Low complexity" evidence="9">
    <location>
        <begin position="794"/>
        <end position="848"/>
    </location>
</feature>
<dbReference type="PROSITE" id="PS50089">
    <property type="entry name" value="ZF_RING_2"/>
    <property type="match status" value="1"/>
</dbReference>
<organism evidence="11 12">
    <name type="scientific">Jaapia argillacea MUCL 33604</name>
    <dbReference type="NCBI Taxonomy" id="933084"/>
    <lineage>
        <taxon>Eukaryota</taxon>
        <taxon>Fungi</taxon>
        <taxon>Dikarya</taxon>
        <taxon>Basidiomycota</taxon>
        <taxon>Agaricomycotina</taxon>
        <taxon>Agaricomycetes</taxon>
        <taxon>Agaricomycetidae</taxon>
        <taxon>Jaapiales</taxon>
        <taxon>Jaapiaceae</taxon>
        <taxon>Jaapia</taxon>
    </lineage>
</organism>
<keyword evidence="7" id="KW-0472">Membrane</keyword>
<dbReference type="HOGENOM" id="CLU_006852_0_0_1"/>
<dbReference type="PANTHER" id="PTHR47168">
    <property type="entry name" value="RING ZINC FINGER DOMAIN SUPERFAMILY PROTEIN-RELATED"/>
    <property type="match status" value="1"/>
</dbReference>
<dbReference type="InterPro" id="IPR013083">
    <property type="entry name" value="Znf_RING/FYVE/PHD"/>
</dbReference>
<feature type="compositionally biased region" description="Low complexity" evidence="9">
    <location>
        <begin position="367"/>
        <end position="381"/>
    </location>
</feature>
<feature type="compositionally biased region" description="Basic and acidic residues" evidence="9">
    <location>
        <begin position="31"/>
        <end position="44"/>
    </location>
</feature>
<evidence type="ECO:0000256" key="6">
    <source>
        <dbReference type="ARBA" id="ARBA00022989"/>
    </source>
</evidence>
<feature type="compositionally biased region" description="Acidic residues" evidence="9">
    <location>
        <begin position="709"/>
        <end position="720"/>
    </location>
</feature>
<feature type="compositionally biased region" description="Pro residues" evidence="9">
    <location>
        <begin position="217"/>
        <end position="252"/>
    </location>
</feature>
<dbReference type="GO" id="GO:0008270">
    <property type="term" value="F:zinc ion binding"/>
    <property type="evidence" value="ECO:0007669"/>
    <property type="project" value="UniProtKB-KW"/>
</dbReference>
<feature type="region of interest" description="Disordered" evidence="9">
    <location>
        <begin position="1073"/>
        <end position="1094"/>
    </location>
</feature>
<protein>
    <recommendedName>
        <fullName evidence="10">RING-type domain-containing protein</fullName>
    </recommendedName>
</protein>
<keyword evidence="6" id="KW-1133">Transmembrane helix</keyword>
<accession>A0A067Q5A5</accession>
<reference evidence="12" key="1">
    <citation type="journal article" date="2014" name="Proc. Natl. Acad. Sci. U.S.A.">
        <title>Extensive sampling of basidiomycete genomes demonstrates inadequacy of the white-rot/brown-rot paradigm for wood decay fungi.</title>
        <authorList>
            <person name="Riley R."/>
            <person name="Salamov A.A."/>
            <person name="Brown D.W."/>
            <person name="Nagy L.G."/>
            <person name="Floudas D."/>
            <person name="Held B.W."/>
            <person name="Levasseur A."/>
            <person name="Lombard V."/>
            <person name="Morin E."/>
            <person name="Otillar R."/>
            <person name="Lindquist E.A."/>
            <person name="Sun H."/>
            <person name="LaButti K.M."/>
            <person name="Schmutz J."/>
            <person name="Jabbour D."/>
            <person name="Luo H."/>
            <person name="Baker S.E."/>
            <person name="Pisabarro A.G."/>
            <person name="Walton J.D."/>
            <person name="Blanchette R.A."/>
            <person name="Henrissat B."/>
            <person name="Martin F."/>
            <person name="Cullen D."/>
            <person name="Hibbett D.S."/>
            <person name="Grigoriev I.V."/>
        </authorList>
    </citation>
    <scope>NUCLEOTIDE SEQUENCE [LARGE SCALE GENOMIC DNA]</scope>
    <source>
        <strain evidence="12">MUCL 33604</strain>
    </source>
</reference>